<name>A0ACB8BGY4_9AGAM</name>
<gene>
    <name evidence="1" type="ORF">BV22DRAFT_533563</name>
</gene>
<reference evidence="1" key="1">
    <citation type="journal article" date="2021" name="New Phytol.">
        <title>Evolutionary innovations through gain and loss of genes in the ectomycorrhizal Boletales.</title>
        <authorList>
            <person name="Wu G."/>
            <person name="Miyauchi S."/>
            <person name="Morin E."/>
            <person name="Kuo A."/>
            <person name="Drula E."/>
            <person name="Varga T."/>
            <person name="Kohler A."/>
            <person name="Feng B."/>
            <person name="Cao Y."/>
            <person name="Lipzen A."/>
            <person name="Daum C."/>
            <person name="Hundley H."/>
            <person name="Pangilinan J."/>
            <person name="Johnson J."/>
            <person name="Barry K."/>
            <person name="LaButti K."/>
            <person name="Ng V."/>
            <person name="Ahrendt S."/>
            <person name="Min B."/>
            <person name="Choi I.G."/>
            <person name="Park H."/>
            <person name="Plett J.M."/>
            <person name="Magnuson J."/>
            <person name="Spatafora J.W."/>
            <person name="Nagy L.G."/>
            <person name="Henrissat B."/>
            <person name="Grigoriev I.V."/>
            <person name="Yang Z.L."/>
            <person name="Xu J."/>
            <person name="Martin F.M."/>
        </authorList>
    </citation>
    <scope>NUCLEOTIDE SEQUENCE</scope>
    <source>
        <strain evidence="1">KUC20120723A-06</strain>
    </source>
</reference>
<organism evidence="1 2">
    <name type="scientific">Leucogyrophana mollusca</name>
    <dbReference type="NCBI Taxonomy" id="85980"/>
    <lineage>
        <taxon>Eukaryota</taxon>
        <taxon>Fungi</taxon>
        <taxon>Dikarya</taxon>
        <taxon>Basidiomycota</taxon>
        <taxon>Agaricomycotina</taxon>
        <taxon>Agaricomycetes</taxon>
        <taxon>Agaricomycetidae</taxon>
        <taxon>Boletales</taxon>
        <taxon>Boletales incertae sedis</taxon>
        <taxon>Leucogyrophana</taxon>
    </lineage>
</organism>
<evidence type="ECO:0000313" key="2">
    <source>
        <dbReference type="Proteomes" id="UP000790709"/>
    </source>
</evidence>
<accession>A0ACB8BGY4</accession>
<comment type="caution">
    <text evidence="1">The sequence shown here is derived from an EMBL/GenBank/DDBJ whole genome shotgun (WGS) entry which is preliminary data.</text>
</comment>
<protein>
    <submittedName>
        <fullName evidence="1">Uncharacterized protein</fullName>
    </submittedName>
</protein>
<keyword evidence="2" id="KW-1185">Reference proteome</keyword>
<dbReference type="EMBL" id="MU266433">
    <property type="protein sequence ID" value="KAH7924103.1"/>
    <property type="molecule type" value="Genomic_DNA"/>
</dbReference>
<evidence type="ECO:0000313" key="1">
    <source>
        <dbReference type="EMBL" id="KAH7924103.1"/>
    </source>
</evidence>
<sequence length="279" mass="31120">MQSLIYFVNYPDDTKILKALVVWLWVTDTAHTALVIQAAYTSLVPDFCNYARVANIIPGYLWQILPTSLVALPSQIFFTYRIGQFSNRKWIFFALLAPAAAYELAGALAFIAFGAITPTDQTLVSVKVSSIFTAVQGTAAGIDILISASLVYLLYVRWENVLPRSKNILRKLLILSINTGSWTALFAIFTLITILVYKNTLIYAALYYPLCPLYCNTVLANLNARTLIRDRLDPSHEDDASFLTPVFVDPRFSHKQASHLLVRPPVCEVTSGVFSIVLD</sequence>
<dbReference type="Proteomes" id="UP000790709">
    <property type="component" value="Unassembled WGS sequence"/>
</dbReference>
<proteinExistence type="predicted"/>